<dbReference type="Gene3D" id="3.40.1230.10">
    <property type="entry name" value="MTH938-like"/>
    <property type="match status" value="1"/>
</dbReference>
<gene>
    <name evidence="2" type="ORF">PSFLO_00036</name>
</gene>
<keyword evidence="3" id="KW-1185">Reference proteome</keyword>
<name>A0A5C3ES84_9BASI</name>
<dbReference type="OrthoDB" id="20681at2759"/>
<dbReference type="EMBL" id="OOIP01000001">
    <property type="protein sequence ID" value="SPO34565.1"/>
    <property type="molecule type" value="Genomic_DNA"/>
</dbReference>
<sequence length="215" mass="23946">MLRRLAPSLARPLVVSRCVPALPRALSTTPYFARPSQDPGGKPNDGSHRTVYDDFHNILDSSLRPSLSIHSTSDETFTLQDGLVLSTPIVLLNNQVFMWNAPPLDPMRATPGGLGWDQWSEEDVWRVFKMVDDRPEILLFGTGKTVLPPPASVRKLINDLGIQLDVQNTRNACSTFNLLAEEGRKVAAALLPPKRTPIEKVTPQQLQMEESDYLH</sequence>
<organism evidence="2 3">
    <name type="scientific">Pseudozyma flocculosa</name>
    <dbReference type="NCBI Taxonomy" id="84751"/>
    <lineage>
        <taxon>Eukaryota</taxon>
        <taxon>Fungi</taxon>
        <taxon>Dikarya</taxon>
        <taxon>Basidiomycota</taxon>
        <taxon>Ustilaginomycotina</taxon>
        <taxon>Ustilaginomycetes</taxon>
        <taxon>Ustilaginales</taxon>
        <taxon>Ustilaginaceae</taxon>
        <taxon>Pseudozyma</taxon>
    </lineage>
</organism>
<dbReference type="Proteomes" id="UP000323386">
    <property type="component" value="Unassembled WGS sequence"/>
</dbReference>
<feature type="region of interest" description="Disordered" evidence="1">
    <location>
        <begin position="29"/>
        <end position="48"/>
    </location>
</feature>
<dbReference type="GO" id="GO:0005743">
    <property type="term" value="C:mitochondrial inner membrane"/>
    <property type="evidence" value="ECO:0007669"/>
    <property type="project" value="TreeGrafter"/>
</dbReference>
<dbReference type="InterPro" id="IPR036748">
    <property type="entry name" value="MTH938-like_sf"/>
</dbReference>
<dbReference type="GO" id="GO:0032981">
    <property type="term" value="P:mitochondrial respiratory chain complex I assembly"/>
    <property type="evidence" value="ECO:0007669"/>
    <property type="project" value="TreeGrafter"/>
</dbReference>
<dbReference type="Pfam" id="PF04430">
    <property type="entry name" value="DUF498"/>
    <property type="match status" value="1"/>
</dbReference>
<dbReference type="PANTHER" id="PTHR21192">
    <property type="entry name" value="NUCLEAR PROTEIN E3-3"/>
    <property type="match status" value="1"/>
</dbReference>
<reference evidence="2 3" key="1">
    <citation type="submission" date="2018-03" db="EMBL/GenBank/DDBJ databases">
        <authorList>
            <person name="Guldener U."/>
        </authorList>
    </citation>
    <scope>NUCLEOTIDE SEQUENCE [LARGE SCALE GENOMIC DNA]</scope>
    <source>
        <strain evidence="2 3">DAOM196992</strain>
    </source>
</reference>
<dbReference type="AlphaFoldDB" id="A0A5C3ES84"/>
<evidence type="ECO:0000313" key="3">
    <source>
        <dbReference type="Proteomes" id="UP000323386"/>
    </source>
</evidence>
<dbReference type="PANTHER" id="PTHR21192:SF2">
    <property type="entry name" value="NADH DEHYDROGENASE [UBIQUINONE] 1 ALPHA SUBCOMPLEX ASSEMBLY FACTOR 3"/>
    <property type="match status" value="1"/>
</dbReference>
<accession>A0A5C3ES84</accession>
<dbReference type="InterPro" id="IPR007523">
    <property type="entry name" value="NDUFAF3/AAMDC"/>
</dbReference>
<dbReference type="SUPFAM" id="SSF64076">
    <property type="entry name" value="MTH938-like"/>
    <property type="match status" value="1"/>
</dbReference>
<evidence type="ECO:0000313" key="2">
    <source>
        <dbReference type="EMBL" id="SPO34565.1"/>
    </source>
</evidence>
<evidence type="ECO:0008006" key="4">
    <source>
        <dbReference type="Google" id="ProtNLM"/>
    </source>
</evidence>
<protein>
    <recommendedName>
        <fullName evidence="4">NADH dehydrogenase [ubiquinone] 1 alpha subcomplex assembly factor 3</fullName>
    </recommendedName>
</protein>
<proteinExistence type="predicted"/>
<evidence type="ECO:0000256" key="1">
    <source>
        <dbReference type="SAM" id="MobiDB-lite"/>
    </source>
</evidence>